<gene>
    <name evidence="1" type="ORF">SAMN05661086_01584</name>
</gene>
<sequence>MYIRRKEKKCMEISELTIENLVREVGCAFAAMLRDNPYEIVRNKLELSLRVKFKSELRSALKACSVGDIQAKKYIKEHIKELLVQRFSIQEHNIEKLIPFTYEERLSVQEKFDILLYMYSKKHGIKAFEELLVAYNLDCPKRDELGESFYEITEDEIAEVYACEGFIQLNFMDKLELLAQRIYQEYKGNGVLDNLREMKIDGLSGGVSGRAFHESIWVFYMGKSIHLSFLKFSSQTEFIRVCKNIYRYNQPGQLSQMKGYIVNDMMDGSRVSVARPPFCESWVFFIRKFDVPENLCLESLLKDRNNCLPIALLQWIIKGNQVTAITGEQGSGKTTLLMAVVRYIKPSFNIRVQELAFELNLRRLYPQRNVVTFRETANISGQEGLDFQKKSDGAVNILGEVASHDVASWLIQISQVASQFTLFTHHAKTTEDLILSLRNSLLQAGGFSNEIVAKEQVINAIRFDVHMKKELNGHRYIERISEIIDYSKIEKNGVNSAKVNYELRNIIVCEDGEYKMRNRMSEQSKQLILSQLSREEKALFLREIMEWEESFEKKL</sequence>
<dbReference type="Proteomes" id="UP000199659">
    <property type="component" value="Unassembled WGS sequence"/>
</dbReference>
<dbReference type="OrthoDB" id="1981678at2"/>
<keyword evidence="2" id="KW-1185">Reference proteome</keyword>
<protein>
    <submittedName>
        <fullName evidence="1">Pilus assembly protein CpaF</fullName>
    </submittedName>
</protein>
<dbReference type="InterPro" id="IPR027417">
    <property type="entry name" value="P-loop_NTPase"/>
</dbReference>
<dbReference type="Gene3D" id="3.40.50.300">
    <property type="entry name" value="P-loop containing nucleotide triphosphate hydrolases"/>
    <property type="match status" value="1"/>
</dbReference>
<evidence type="ECO:0000313" key="1">
    <source>
        <dbReference type="EMBL" id="SFR76937.1"/>
    </source>
</evidence>
<organism evidence="1 2">
    <name type="scientific">Anaeromicropila populeti</name>
    <dbReference type="NCBI Taxonomy" id="37658"/>
    <lineage>
        <taxon>Bacteria</taxon>
        <taxon>Bacillati</taxon>
        <taxon>Bacillota</taxon>
        <taxon>Clostridia</taxon>
        <taxon>Lachnospirales</taxon>
        <taxon>Lachnospiraceae</taxon>
        <taxon>Anaeromicropila</taxon>
    </lineage>
</organism>
<dbReference type="STRING" id="37658.SAMN05661086_01584"/>
<reference evidence="1 2" key="1">
    <citation type="submission" date="2016-10" db="EMBL/GenBank/DDBJ databases">
        <authorList>
            <person name="de Groot N.N."/>
        </authorList>
    </citation>
    <scope>NUCLEOTIDE SEQUENCE [LARGE SCALE GENOMIC DNA]</scope>
    <source>
        <strain evidence="1 2">743A</strain>
    </source>
</reference>
<dbReference type="EMBL" id="FOYZ01000005">
    <property type="protein sequence ID" value="SFR76937.1"/>
    <property type="molecule type" value="Genomic_DNA"/>
</dbReference>
<dbReference type="RefSeq" id="WP_092560148.1">
    <property type="nucleotide sequence ID" value="NZ_FOYZ01000005.1"/>
</dbReference>
<evidence type="ECO:0000313" key="2">
    <source>
        <dbReference type="Proteomes" id="UP000199659"/>
    </source>
</evidence>
<accession>A0A1I6JDA4</accession>
<name>A0A1I6JDA4_9FIRM</name>
<dbReference type="SUPFAM" id="SSF52540">
    <property type="entry name" value="P-loop containing nucleoside triphosphate hydrolases"/>
    <property type="match status" value="1"/>
</dbReference>
<dbReference type="AlphaFoldDB" id="A0A1I6JDA4"/>
<proteinExistence type="predicted"/>